<accession>A0A3P1BP44</accession>
<feature type="region of interest" description="Disordered" evidence="1">
    <location>
        <begin position="119"/>
        <end position="138"/>
    </location>
</feature>
<reference evidence="2 3" key="1">
    <citation type="submission" date="2018-11" db="EMBL/GenBank/DDBJ databases">
        <authorList>
            <person name="Zhou Z."/>
            <person name="Wang G."/>
        </authorList>
    </citation>
    <scope>NUCLEOTIDE SEQUENCE [LARGE SCALE GENOMIC DNA]</scope>
    <source>
        <strain evidence="2 3">KCTC52004</strain>
    </source>
</reference>
<feature type="compositionally biased region" description="Basic and acidic residues" evidence="1">
    <location>
        <begin position="128"/>
        <end position="138"/>
    </location>
</feature>
<evidence type="ECO:0000256" key="1">
    <source>
        <dbReference type="SAM" id="MobiDB-lite"/>
    </source>
</evidence>
<dbReference type="PROSITE" id="PS51257">
    <property type="entry name" value="PROKAR_LIPOPROTEIN"/>
    <property type="match status" value="1"/>
</dbReference>
<gene>
    <name evidence="2" type="ORF">EHT25_20480</name>
</gene>
<sequence length="138" mass="15531">MKVLSCLLLLTAFACQSNQNEKKSETPTKPDAYRDLLVDRVVWNVKKGATPQESATNRHRFTITNTSESYLYRHIEVQFDYFDSTYHKIGSAKQIIEKSIGPRAALAIGELPDDQVKPEAKSSTVKIVKAESARAEQE</sequence>
<dbReference type="OrthoDB" id="960820at2"/>
<keyword evidence="3" id="KW-1185">Reference proteome</keyword>
<organism evidence="2 3">
    <name type="scientific">Larkinella rosea</name>
    <dbReference type="NCBI Taxonomy" id="2025312"/>
    <lineage>
        <taxon>Bacteria</taxon>
        <taxon>Pseudomonadati</taxon>
        <taxon>Bacteroidota</taxon>
        <taxon>Cytophagia</taxon>
        <taxon>Cytophagales</taxon>
        <taxon>Spirosomataceae</taxon>
        <taxon>Larkinella</taxon>
    </lineage>
</organism>
<dbReference type="RefSeq" id="WP_124876981.1">
    <property type="nucleotide sequence ID" value="NZ_RQJO01000009.1"/>
</dbReference>
<evidence type="ECO:0000313" key="3">
    <source>
        <dbReference type="Proteomes" id="UP000271925"/>
    </source>
</evidence>
<proteinExistence type="predicted"/>
<dbReference type="Proteomes" id="UP000271925">
    <property type="component" value="Unassembled WGS sequence"/>
</dbReference>
<evidence type="ECO:0000313" key="2">
    <source>
        <dbReference type="EMBL" id="RRB02818.1"/>
    </source>
</evidence>
<dbReference type="AlphaFoldDB" id="A0A3P1BP44"/>
<comment type="caution">
    <text evidence="2">The sequence shown here is derived from an EMBL/GenBank/DDBJ whole genome shotgun (WGS) entry which is preliminary data.</text>
</comment>
<name>A0A3P1BP44_9BACT</name>
<protein>
    <submittedName>
        <fullName evidence="2">Uncharacterized protein</fullName>
    </submittedName>
</protein>
<dbReference type="EMBL" id="RQJO01000009">
    <property type="protein sequence ID" value="RRB02818.1"/>
    <property type="molecule type" value="Genomic_DNA"/>
</dbReference>